<dbReference type="GeneID" id="59148365"/>
<dbReference type="AlphaFoldDB" id="A0A7L9FJP7"/>
<dbReference type="EMBL" id="CP062310">
    <property type="protein sequence ID" value="QOJ79015.1"/>
    <property type="molecule type" value="Genomic_DNA"/>
</dbReference>
<dbReference type="RefSeq" id="WP_192818987.1">
    <property type="nucleotide sequence ID" value="NZ_CP062310.1"/>
</dbReference>
<proteinExistence type="predicted"/>
<evidence type="ECO:0000256" key="1">
    <source>
        <dbReference type="SAM" id="MobiDB-lite"/>
    </source>
</evidence>
<sequence>MFVTRYSADFTRRKAQRRNTTPSPKVHAVSTNNNSRSQLAFQLILPYQSGCSPSSKWRPAGRTTICDITHNE</sequence>
<name>A0A7L9FJP7_9CREN</name>
<dbReference type="Proteomes" id="UP000594121">
    <property type="component" value="Chromosome"/>
</dbReference>
<dbReference type="InParanoid" id="A0A7L9FJP7"/>
<protein>
    <submittedName>
        <fullName evidence="2">Uncharacterized protein</fullName>
    </submittedName>
</protein>
<dbReference type="KEGG" id="thel:IG193_00675"/>
<feature type="compositionally biased region" description="Polar residues" evidence="1">
    <location>
        <begin position="18"/>
        <end position="33"/>
    </location>
</feature>
<organism evidence="2 3">
    <name type="scientific">Infirmifilum lucidum</name>
    <dbReference type="NCBI Taxonomy" id="2776706"/>
    <lineage>
        <taxon>Archaea</taxon>
        <taxon>Thermoproteota</taxon>
        <taxon>Thermoprotei</taxon>
        <taxon>Thermofilales</taxon>
        <taxon>Thermofilaceae</taxon>
        <taxon>Infirmifilum</taxon>
    </lineage>
</organism>
<keyword evidence="3" id="KW-1185">Reference proteome</keyword>
<reference evidence="2 3" key="1">
    <citation type="submission" date="2020-10" db="EMBL/GenBank/DDBJ databases">
        <title>Thermofilum lucidum 3507LT sp. nov. a novel member of Thermofilaceae family isolated from Chile hot spring, and proposal of description order Thermofilales.</title>
        <authorList>
            <person name="Zayulina K.S."/>
            <person name="Elcheninov A.G."/>
            <person name="Toshchakov S.V."/>
            <person name="Kublanov I.V."/>
        </authorList>
    </citation>
    <scope>NUCLEOTIDE SEQUENCE [LARGE SCALE GENOMIC DNA]</scope>
    <source>
        <strain evidence="2 3">3507LT</strain>
    </source>
</reference>
<feature type="region of interest" description="Disordered" evidence="1">
    <location>
        <begin position="1"/>
        <end position="33"/>
    </location>
</feature>
<evidence type="ECO:0000313" key="2">
    <source>
        <dbReference type="EMBL" id="QOJ79015.1"/>
    </source>
</evidence>
<evidence type="ECO:0000313" key="3">
    <source>
        <dbReference type="Proteomes" id="UP000594121"/>
    </source>
</evidence>
<gene>
    <name evidence="2" type="ORF">IG193_00675</name>
</gene>
<accession>A0A7L9FJP7</accession>